<feature type="region of interest" description="Disordered" evidence="1">
    <location>
        <begin position="449"/>
        <end position="484"/>
    </location>
</feature>
<keyword evidence="2" id="KW-0472">Membrane</keyword>
<keyword evidence="2" id="KW-0812">Transmembrane</keyword>
<feature type="transmembrane region" description="Helical" evidence="2">
    <location>
        <begin position="391"/>
        <end position="412"/>
    </location>
</feature>
<evidence type="ECO:0000256" key="2">
    <source>
        <dbReference type="SAM" id="Phobius"/>
    </source>
</evidence>
<organism evidence="4 5">
    <name type="scientific">Handelsmanbacteria sp. (strain RIFCSPLOWO2_12_FULL_64_10)</name>
    <dbReference type="NCBI Taxonomy" id="1817868"/>
    <lineage>
        <taxon>Bacteria</taxon>
        <taxon>Candidatus Handelsmaniibacteriota</taxon>
    </lineage>
</organism>
<proteinExistence type="predicted"/>
<gene>
    <name evidence="4" type="ORF">A3F84_18095</name>
</gene>
<dbReference type="InterPro" id="IPR025669">
    <property type="entry name" value="AAA_dom"/>
</dbReference>
<accession>A0A1F6CCU3</accession>
<evidence type="ECO:0000313" key="5">
    <source>
        <dbReference type="Proteomes" id="UP000178606"/>
    </source>
</evidence>
<comment type="caution">
    <text evidence="4">The sequence shown here is derived from an EMBL/GenBank/DDBJ whole genome shotgun (WGS) entry which is preliminary data.</text>
</comment>
<sequence length="484" mass="54859">MSDASFEAQTPPQTGESRRNNIMEVRLAKEDLSLTFRIDPEALDERCKMIAFLSPKGGSGKTVISSNLGKILQQCGYNVLLIDADFETKTLTNLIFPGRKVIKENLSSYYKHLVGADDSDIYAGLNGVYEGTQILSVDVSPQGKRIDILPSFYSKEQQSTLGTNIFLRENRRNNLSNVTHRLSALVGAIKSLNRYDYIIIDCAAASDDIGMAAAILAPFVVLVSEVDDVSFEALDDALRYTISLAFSSTADGSYRIKQPFIALNKDPNLRPGERTSRRSAFHCKYIPDIHKRFGRQSFLVPDVIEDVEFEYQLHRLWRRISEWSTSPEETFTAAACQRVIQLERIRQQQVERYWNADLQYRKRNVIFGLTILLVLSSWIGTYGYLQPSLDAITLAFSGIGLFVSAVLLYGVWEYFEKMIRALKNELFIDPATREEHRLIVKELSQLMMSRGDREESPGYPPGQNGNEREARSEVRSQKSEVRSL</sequence>
<feature type="transmembrane region" description="Helical" evidence="2">
    <location>
        <begin position="365"/>
        <end position="385"/>
    </location>
</feature>
<dbReference type="Gene3D" id="3.40.50.300">
    <property type="entry name" value="P-loop containing nucleotide triphosphate hydrolases"/>
    <property type="match status" value="1"/>
</dbReference>
<dbReference type="SUPFAM" id="SSF52540">
    <property type="entry name" value="P-loop containing nucleoside triphosphate hydrolases"/>
    <property type="match status" value="1"/>
</dbReference>
<feature type="domain" description="AAA" evidence="3">
    <location>
        <begin position="48"/>
        <end position="239"/>
    </location>
</feature>
<dbReference type="Pfam" id="PF13614">
    <property type="entry name" value="AAA_31"/>
    <property type="match status" value="1"/>
</dbReference>
<reference evidence="4 5" key="1">
    <citation type="journal article" date="2016" name="Nat. Commun.">
        <title>Thousands of microbial genomes shed light on interconnected biogeochemical processes in an aquifer system.</title>
        <authorList>
            <person name="Anantharaman K."/>
            <person name="Brown C.T."/>
            <person name="Hug L.A."/>
            <person name="Sharon I."/>
            <person name="Castelle C.J."/>
            <person name="Probst A.J."/>
            <person name="Thomas B.C."/>
            <person name="Singh A."/>
            <person name="Wilkins M.J."/>
            <person name="Karaoz U."/>
            <person name="Brodie E.L."/>
            <person name="Williams K.H."/>
            <person name="Hubbard S.S."/>
            <person name="Banfield J.F."/>
        </authorList>
    </citation>
    <scope>NUCLEOTIDE SEQUENCE [LARGE SCALE GENOMIC DNA]</scope>
    <source>
        <strain evidence="5">RIFCSPLOWO2_12_FULL_64_10</strain>
    </source>
</reference>
<feature type="region of interest" description="Disordered" evidence="1">
    <location>
        <begin position="1"/>
        <end position="21"/>
    </location>
</feature>
<evidence type="ECO:0000313" key="4">
    <source>
        <dbReference type="EMBL" id="OGG46732.1"/>
    </source>
</evidence>
<feature type="compositionally biased region" description="Basic and acidic residues" evidence="1">
    <location>
        <begin position="466"/>
        <end position="484"/>
    </location>
</feature>
<dbReference type="Proteomes" id="UP000178606">
    <property type="component" value="Unassembled WGS sequence"/>
</dbReference>
<protein>
    <recommendedName>
        <fullName evidence="3">AAA domain-containing protein</fullName>
    </recommendedName>
</protein>
<dbReference type="PANTHER" id="PTHR13696:SF52">
    <property type="entry name" value="PARA FAMILY PROTEIN CT_582"/>
    <property type="match status" value="1"/>
</dbReference>
<dbReference type="InterPro" id="IPR027417">
    <property type="entry name" value="P-loop_NTPase"/>
</dbReference>
<keyword evidence="2" id="KW-1133">Transmembrane helix</keyword>
<name>A0A1F6CCU3_HANXR</name>
<dbReference type="InterPro" id="IPR050678">
    <property type="entry name" value="DNA_Partitioning_ATPase"/>
</dbReference>
<dbReference type="AlphaFoldDB" id="A0A1F6CCU3"/>
<dbReference type="EMBL" id="MFKF01000286">
    <property type="protein sequence ID" value="OGG46732.1"/>
    <property type="molecule type" value="Genomic_DNA"/>
</dbReference>
<dbReference type="PANTHER" id="PTHR13696">
    <property type="entry name" value="P-LOOP CONTAINING NUCLEOSIDE TRIPHOSPHATE HYDROLASE"/>
    <property type="match status" value="1"/>
</dbReference>
<evidence type="ECO:0000259" key="3">
    <source>
        <dbReference type="Pfam" id="PF13614"/>
    </source>
</evidence>
<evidence type="ECO:0000256" key="1">
    <source>
        <dbReference type="SAM" id="MobiDB-lite"/>
    </source>
</evidence>